<evidence type="ECO:0000313" key="1">
    <source>
        <dbReference type="EMBL" id="WGL99996.1"/>
    </source>
</evidence>
<dbReference type="AlphaFoldDB" id="A0AA95GJB5"/>
<organism evidence="1 2">
    <name type="scientific">Arsenophonus nasoniae</name>
    <name type="common">son-killer infecting Nasonia vitripennis</name>
    <dbReference type="NCBI Taxonomy" id="638"/>
    <lineage>
        <taxon>Bacteria</taxon>
        <taxon>Pseudomonadati</taxon>
        <taxon>Pseudomonadota</taxon>
        <taxon>Gammaproteobacteria</taxon>
        <taxon>Enterobacterales</taxon>
        <taxon>Morganellaceae</taxon>
        <taxon>Arsenophonus</taxon>
    </lineage>
</organism>
<dbReference type="RefSeq" id="WP_280623555.1">
    <property type="nucleotide sequence ID" value="NZ_CP123504.1"/>
</dbReference>
<gene>
    <name evidence="1" type="ORF">QE210_08755</name>
</gene>
<evidence type="ECO:0000313" key="2">
    <source>
        <dbReference type="Proteomes" id="UP001177595"/>
    </source>
</evidence>
<sequence length="172" mass="20217">MLNRKFLLYLCFFLIPACTPKYDQADERSNNNELAKCDIISYNSKLERLTGKDFALKMFLAADTVQTKRKTYHLLDATLKQRLGYGMVNPKDFQNISNKIAECFYTNRKIITSDIPEYFEKMKELTKNIKQKEALIKAYSAWDVYVDQPPHIDDIEKKTRFETALAFYKNIL</sequence>
<protein>
    <submittedName>
        <fullName evidence="1">Uncharacterized protein</fullName>
    </submittedName>
</protein>
<accession>A0AA95GJB5</accession>
<proteinExistence type="predicted"/>
<reference evidence="1" key="1">
    <citation type="submission" date="2023-04" db="EMBL/GenBank/DDBJ databases">
        <title>Genome dynamics across the evolutionary transition to endosymbiosis.</title>
        <authorList>
            <person name="Siozios S."/>
            <person name="Nadal-Jimenez P."/>
            <person name="Azagi T."/>
            <person name="Sprong H."/>
            <person name="Frost C.L."/>
            <person name="Parratt S.R."/>
            <person name="Taylor G."/>
            <person name="Brettell L."/>
            <person name="Lew K.C."/>
            <person name="Croft L."/>
            <person name="King K.C."/>
            <person name="Brockhurst M.A."/>
            <person name="Hypsa V."/>
            <person name="Novakova E."/>
            <person name="Darby A.C."/>
            <person name="Hurst G.D.D."/>
        </authorList>
    </citation>
    <scope>NUCLEOTIDE SEQUENCE</scope>
    <source>
        <strain evidence="1">APv</strain>
    </source>
</reference>
<name>A0AA95GJB5_9GAMM</name>
<dbReference type="Proteomes" id="UP001177595">
    <property type="component" value="Chromosome"/>
</dbReference>
<dbReference type="EMBL" id="CP123504">
    <property type="protein sequence ID" value="WGL99996.1"/>
    <property type="molecule type" value="Genomic_DNA"/>
</dbReference>